<dbReference type="KEGG" id="mrr:Moror_4181"/>
<organism evidence="2 3">
    <name type="scientific">Moniliophthora roreri (strain MCA 2997)</name>
    <name type="common">Cocoa frosty pod rot fungus</name>
    <name type="synonym">Crinipellis roreri</name>
    <dbReference type="NCBI Taxonomy" id="1381753"/>
    <lineage>
        <taxon>Eukaryota</taxon>
        <taxon>Fungi</taxon>
        <taxon>Dikarya</taxon>
        <taxon>Basidiomycota</taxon>
        <taxon>Agaricomycotina</taxon>
        <taxon>Agaricomycetes</taxon>
        <taxon>Agaricomycetidae</taxon>
        <taxon>Agaricales</taxon>
        <taxon>Marasmiineae</taxon>
        <taxon>Marasmiaceae</taxon>
        <taxon>Moniliophthora</taxon>
    </lineage>
</organism>
<accession>V2XDV6</accession>
<dbReference type="Proteomes" id="UP000017559">
    <property type="component" value="Unassembled WGS sequence"/>
</dbReference>
<comment type="caution">
    <text evidence="2">The sequence shown here is derived from an EMBL/GenBank/DDBJ whole genome shotgun (WGS) entry which is preliminary data.</text>
</comment>
<feature type="region of interest" description="Disordered" evidence="1">
    <location>
        <begin position="40"/>
        <end position="132"/>
    </location>
</feature>
<feature type="compositionally biased region" description="Pro residues" evidence="1">
    <location>
        <begin position="85"/>
        <end position="97"/>
    </location>
</feature>
<name>V2XDV6_MONRO</name>
<evidence type="ECO:0000313" key="2">
    <source>
        <dbReference type="EMBL" id="ESK90660.1"/>
    </source>
</evidence>
<evidence type="ECO:0000313" key="3">
    <source>
        <dbReference type="Proteomes" id="UP000017559"/>
    </source>
</evidence>
<dbReference type="EMBL" id="AWSO01000424">
    <property type="protein sequence ID" value="ESK90660.1"/>
    <property type="molecule type" value="Genomic_DNA"/>
</dbReference>
<protein>
    <submittedName>
        <fullName evidence="2">Uncharacterized protein</fullName>
    </submittedName>
</protein>
<evidence type="ECO:0000256" key="1">
    <source>
        <dbReference type="SAM" id="MobiDB-lite"/>
    </source>
</evidence>
<reference evidence="2 3" key="1">
    <citation type="journal article" date="2014" name="BMC Genomics">
        <title>Genome and secretome analysis of the hemibiotrophic fungal pathogen, Moniliophthora roreri, which causes frosty pod rot disease of cacao: mechanisms of the biotrophic and necrotrophic phases.</title>
        <authorList>
            <person name="Meinhardt L.W."/>
            <person name="Costa G.G.L."/>
            <person name="Thomazella D.P.T."/>
            <person name="Teixeira P.J.P.L."/>
            <person name="Carazzolle M.F."/>
            <person name="Schuster S.C."/>
            <person name="Carlson J.E."/>
            <person name="Guiltinan M.J."/>
            <person name="Mieczkowski P."/>
            <person name="Farmer A."/>
            <person name="Ramaraj T."/>
            <person name="Crozier J."/>
            <person name="Davis R.E."/>
            <person name="Shao J."/>
            <person name="Melnick R.L."/>
            <person name="Pereira G.A.G."/>
            <person name="Bailey B.A."/>
        </authorList>
    </citation>
    <scope>NUCLEOTIDE SEQUENCE [LARGE SCALE GENOMIC DNA]</scope>
    <source>
        <strain evidence="2 3">MCA 2997</strain>
    </source>
</reference>
<feature type="compositionally biased region" description="Polar residues" evidence="1">
    <location>
        <begin position="61"/>
        <end position="77"/>
    </location>
</feature>
<proteinExistence type="predicted"/>
<dbReference type="AlphaFoldDB" id="V2XDV6"/>
<sequence>MPVTISWGSKVPLRYRPHFRITPICPCPLPQIPKQCWNTLIPSPSASSTDSDDEPMGMDTPVQTSTTLGASSPNSLPNPWLMKPDSPPLPIPPPNPTTPSFILTPLPIPTSSLRSSQSTPLPRPDPNLRPPLTSEIFRHLKPQFHRKVEHIPTVGGEVALEESEDVAEDEGQEN</sequence>
<keyword evidence="3" id="KW-1185">Reference proteome</keyword>
<gene>
    <name evidence="2" type="ORF">Moror_4181</name>
</gene>
<dbReference type="HOGENOM" id="CLU_1540459_0_0_1"/>
<feature type="compositionally biased region" description="Polar residues" evidence="1">
    <location>
        <begin position="109"/>
        <end position="119"/>
    </location>
</feature>